<dbReference type="GO" id="GO:0016798">
    <property type="term" value="F:hydrolase activity, acting on glycosyl bonds"/>
    <property type="evidence" value="ECO:0007669"/>
    <property type="project" value="InterPro"/>
</dbReference>
<name>A0A5B7TR94_9FLAO</name>
<dbReference type="EMBL" id="CP040749">
    <property type="protein sequence ID" value="QCX37676.1"/>
    <property type="molecule type" value="Genomic_DNA"/>
</dbReference>
<gene>
    <name evidence="4" type="ORF">FF125_04215</name>
</gene>
<dbReference type="InterPro" id="IPR003305">
    <property type="entry name" value="CenC_carb-bd"/>
</dbReference>
<evidence type="ECO:0000259" key="3">
    <source>
        <dbReference type="Pfam" id="PF02018"/>
    </source>
</evidence>
<feature type="signal peptide" evidence="2">
    <location>
        <begin position="1"/>
        <end position="28"/>
    </location>
</feature>
<accession>A0A5B7TR94</accession>
<dbReference type="InterPro" id="IPR008979">
    <property type="entry name" value="Galactose-bd-like_sf"/>
</dbReference>
<evidence type="ECO:0000313" key="4">
    <source>
        <dbReference type="EMBL" id="QCX37676.1"/>
    </source>
</evidence>
<keyword evidence="2" id="KW-0732">Signal</keyword>
<dbReference type="Gene3D" id="2.60.120.260">
    <property type="entry name" value="Galactose-binding domain-like"/>
    <property type="match status" value="1"/>
</dbReference>
<dbReference type="PROSITE" id="PS51257">
    <property type="entry name" value="PROKAR_LIPOPROTEIN"/>
    <property type="match status" value="1"/>
</dbReference>
<dbReference type="OrthoDB" id="1391842at2"/>
<dbReference type="Pfam" id="PF02018">
    <property type="entry name" value="CBM_4_9"/>
    <property type="match status" value="1"/>
</dbReference>
<feature type="chain" id="PRO_5023114021" description="CBM-cenC domain-containing protein" evidence="2">
    <location>
        <begin position="29"/>
        <end position="528"/>
    </location>
</feature>
<feature type="domain" description="CBM-cenC" evidence="3">
    <location>
        <begin position="380"/>
        <end position="502"/>
    </location>
</feature>
<dbReference type="RefSeq" id="WP_138948606.1">
    <property type="nucleotide sequence ID" value="NZ_CP040749.1"/>
</dbReference>
<protein>
    <recommendedName>
        <fullName evidence="3">CBM-cenC domain-containing protein</fullName>
    </recommendedName>
</protein>
<dbReference type="Proteomes" id="UP000306229">
    <property type="component" value="Chromosome"/>
</dbReference>
<dbReference type="SUPFAM" id="SSF49785">
    <property type="entry name" value="Galactose-binding domain-like"/>
    <property type="match status" value="1"/>
</dbReference>
<dbReference type="AlphaFoldDB" id="A0A5B7TR94"/>
<keyword evidence="1" id="KW-0378">Hydrolase</keyword>
<dbReference type="KEGG" id="fbe:FF125_04215"/>
<reference evidence="4 5" key="1">
    <citation type="submission" date="2019-05" db="EMBL/GenBank/DDBJ databases">
        <title>Algicella ahnfeltiae gen. nov., sp. nov., a novel marine bacterium of the family Flavobacteriaceae isolated from a red alga.</title>
        <authorList>
            <person name="Nedashkovskaya O.I."/>
            <person name="Kukhlevskiy A.D."/>
            <person name="Kim S.-G."/>
            <person name="Zhukova N.V."/>
            <person name="Mikhailov V.V."/>
        </authorList>
    </citation>
    <scope>NUCLEOTIDE SEQUENCE [LARGE SCALE GENOMIC DNA]</scope>
    <source>
        <strain evidence="4 5">10Alg115</strain>
    </source>
</reference>
<proteinExistence type="predicted"/>
<sequence>MKQTTNNSRFKFASLLFTLVFVAFLSSCDNDDEPLSNLSRVSMKTLPQVNYVLGSELNLSDMVITLDKGGEKIDIPFDSFEQEGIITEPENGKVLEFSDKSVTIKLGTSGKGLIQTISVTNDVTAIEIKNEPKKEYVSGQKLDLTDMIVTMVYENGDRKDFDYTEIKDEIETIPENETVLSRDNKELLVTYVLTDVTVEQEINVKPFAPLKGVLVTAPLKSEYGVGERLDLAGTLIRVTLLDNSEVEVGYEEFENFKLTTDPTNDELLKANITDVKVLHITGEVVKIPITVIPLDVVGMEIETNPEKLVYQDGETIDLDGLNVKLSISGSDDLIVSFDQFEVYGISTNPANGDVYSSGTSEIVISYPGLADTISIPLGSEILYESDFSSGFDGWVLNQNGGGSANVYEENRTIVIKDIVPGANYWDVQFYKPNLMLVNGGKYKLTVVLKAYQSQGDFSFTLSVGDGDGRDGYQPYDGGGSIFLVDSEYSTYEKTFTMTKSDTPMARILLDIGNQTNGIIIQSVKFEKI</sequence>
<dbReference type="Gene3D" id="2.60.40.3630">
    <property type="match status" value="2"/>
</dbReference>
<evidence type="ECO:0000313" key="5">
    <source>
        <dbReference type="Proteomes" id="UP000306229"/>
    </source>
</evidence>
<evidence type="ECO:0000256" key="1">
    <source>
        <dbReference type="ARBA" id="ARBA00022801"/>
    </source>
</evidence>
<keyword evidence="5" id="KW-1185">Reference proteome</keyword>
<evidence type="ECO:0000256" key="2">
    <source>
        <dbReference type="SAM" id="SignalP"/>
    </source>
</evidence>
<organism evidence="4 5">
    <name type="scientific">Aureibaculum algae</name>
    <dbReference type="NCBI Taxonomy" id="2584122"/>
    <lineage>
        <taxon>Bacteria</taxon>
        <taxon>Pseudomonadati</taxon>
        <taxon>Bacteroidota</taxon>
        <taxon>Flavobacteriia</taxon>
        <taxon>Flavobacteriales</taxon>
        <taxon>Flavobacteriaceae</taxon>
        <taxon>Aureibaculum</taxon>
    </lineage>
</organism>